<proteinExistence type="predicted"/>
<name>G6EFK1_9SPHN</name>
<gene>
    <name evidence="1" type="ORF">NSU_3122</name>
</gene>
<evidence type="ECO:0000313" key="1">
    <source>
        <dbReference type="EMBL" id="EHJ59949.1"/>
    </source>
</evidence>
<dbReference type="Proteomes" id="UP000004030">
    <property type="component" value="Unassembled WGS sequence"/>
</dbReference>
<reference evidence="1 2" key="1">
    <citation type="journal article" date="2012" name="J. Bacteriol.">
        <title>Genome sequence of benzo(a)pyrene-degrading bacterium Novosphingobium pentaromativorans US6-1.</title>
        <authorList>
            <person name="Luo Y.R."/>
            <person name="Kang S.G."/>
            <person name="Kim S.J."/>
            <person name="Kim M.R."/>
            <person name="Li N."/>
            <person name="Lee J.H."/>
            <person name="Kwon K.K."/>
        </authorList>
    </citation>
    <scope>NUCLEOTIDE SEQUENCE [LARGE SCALE GENOMIC DNA]</scope>
    <source>
        <strain evidence="1 2">US6-1</strain>
    </source>
</reference>
<dbReference type="AlphaFoldDB" id="G6EFK1"/>
<protein>
    <submittedName>
        <fullName evidence="1">Uncharacterized protein</fullName>
    </submittedName>
</protein>
<keyword evidence="2" id="KW-1185">Reference proteome</keyword>
<accession>G6EFK1</accession>
<organism evidence="1 2">
    <name type="scientific">Novosphingobium pentaromativorans US6-1</name>
    <dbReference type="NCBI Taxonomy" id="1088721"/>
    <lineage>
        <taxon>Bacteria</taxon>
        <taxon>Pseudomonadati</taxon>
        <taxon>Pseudomonadota</taxon>
        <taxon>Alphaproteobacteria</taxon>
        <taxon>Sphingomonadales</taxon>
        <taxon>Sphingomonadaceae</taxon>
        <taxon>Novosphingobium</taxon>
    </lineage>
</organism>
<sequence length="89" mass="9692">MWWFLSRNEHTELAGLTRTTGELLAGGLVGVWLTEKNSASHINIYIDGKNTADQTLSAAQEALRVAHAELAKARAAALEMREDDKPTSA</sequence>
<evidence type="ECO:0000313" key="2">
    <source>
        <dbReference type="Proteomes" id="UP000004030"/>
    </source>
</evidence>
<comment type="caution">
    <text evidence="1">The sequence shown here is derived from an EMBL/GenBank/DDBJ whole genome shotgun (WGS) entry which is preliminary data.</text>
</comment>
<dbReference type="PATRIC" id="fig|1088721.3.peg.3079"/>
<dbReference type="EMBL" id="AGFM01000049">
    <property type="protein sequence ID" value="EHJ59949.1"/>
    <property type="molecule type" value="Genomic_DNA"/>
</dbReference>